<evidence type="ECO:0000313" key="2">
    <source>
        <dbReference type="EMBL" id="KRH08138.1"/>
    </source>
</evidence>
<keyword evidence="4" id="KW-1185">Reference proteome</keyword>
<keyword evidence="1" id="KW-1133">Transmembrane helix</keyword>
<dbReference type="EnsemblPlants" id="KRH08138">
    <property type="protein sequence ID" value="KRH08138"/>
    <property type="gene ID" value="GLYMA_16G132200"/>
</dbReference>
<reference evidence="2 3" key="1">
    <citation type="journal article" date="2010" name="Nature">
        <title>Genome sequence of the palaeopolyploid soybean.</title>
        <authorList>
            <person name="Schmutz J."/>
            <person name="Cannon S.B."/>
            <person name="Schlueter J."/>
            <person name="Ma J."/>
            <person name="Mitros T."/>
            <person name="Nelson W."/>
            <person name="Hyten D.L."/>
            <person name="Song Q."/>
            <person name="Thelen J.J."/>
            <person name="Cheng J."/>
            <person name="Xu D."/>
            <person name="Hellsten U."/>
            <person name="May G.D."/>
            <person name="Yu Y."/>
            <person name="Sakurai T."/>
            <person name="Umezawa T."/>
            <person name="Bhattacharyya M.K."/>
            <person name="Sandhu D."/>
            <person name="Valliyodan B."/>
            <person name="Lindquist E."/>
            <person name="Peto M."/>
            <person name="Grant D."/>
            <person name="Shu S."/>
            <person name="Goodstein D."/>
            <person name="Barry K."/>
            <person name="Futrell-Griggs M."/>
            <person name="Abernathy B."/>
            <person name="Du J."/>
            <person name="Tian Z."/>
            <person name="Zhu L."/>
            <person name="Gill N."/>
            <person name="Joshi T."/>
            <person name="Libault M."/>
            <person name="Sethuraman A."/>
            <person name="Zhang X.-C."/>
            <person name="Shinozaki K."/>
            <person name="Nguyen H.T."/>
            <person name="Wing R.A."/>
            <person name="Cregan P."/>
            <person name="Specht J."/>
            <person name="Grimwood J."/>
            <person name="Rokhsar D."/>
            <person name="Stacey G."/>
            <person name="Shoemaker R.C."/>
            <person name="Jackson S.A."/>
        </authorList>
    </citation>
    <scope>NUCLEOTIDE SEQUENCE</scope>
    <source>
        <strain evidence="3">cv. Williams 82</strain>
        <tissue evidence="2">Callus</tissue>
    </source>
</reference>
<organism evidence="2">
    <name type="scientific">Glycine max</name>
    <name type="common">Soybean</name>
    <name type="synonym">Glycine hispida</name>
    <dbReference type="NCBI Taxonomy" id="3847"/>
    <lineage>
        <taxon>Eukaryota</taxon>
        <taxon>Viridiplantae</taxon>
        <taxon>Streptophyta</taxon>
        <taxon>Embryophyta</taxon>
        <taxon>Tracheophyta</taxon>
        <taxon>Spermatophyta</taxon>
        <taxon>Magnoliopsida</taxon>
        <taxon>eudicotyledons</taxon>
        <taxon>Gunneridae</taxon>
        <taxon>Pentapetalae</taxon>
        <taxon>rosids</taxon>
        <taxon>fabids</taxon>
        <taxon>Fabales</taxon>
        <taxon>Fabaceae</taxon>
        <taxon>Papilionoideae</taxon>
        <taxon>50 kb inversion clade</taxon>
        <taxon>NPAAA clade</taxon>
        <taxon>indigoferoid/millettioid clade</taxon>
        <taxon>Phaseoleae</taxon>
        <taxon>Glycine</taxon>
        <taxon>Glycine subgen. Soja</taxon>
    </lineage>
</organism>
<gene>
    <name evidence="2" type="ORF">GLYMA_16G132200</name>
</gene>
<dbReference type="Gramene" id="KRH08138">
    <property type="protein sequence ID" value="KRH08138"/>
    <property type="gene ID" value="GLYMA_16G132200"/>
</dbReference>
<keyword evidence="1" id="KW-0812">Transmembrane</keyword>
<evidence type="ECO:0000313" key="3">
    <source>
        <dbReference type="EnsemblPlants" id="KRH08138"/>
    </source>
</evidence>
<sequence length="117" mass="13860">MNVDDKSSRTTLYQRVYIGMTQIYIHYTAFVLFINVDKMHLNKVYISIFIVWPPKLIRYKMFSGNMVTDSNAVEDFLGYIGVEVQITTSHQYFLGHLWKIIIGKQRFKVRRTMDIKA</sequence>
<dbReference type="InParanoid" id="A0A0R0FQ76"/>
<dbReference type="AlphaFoldDB" id="A0A0R0FQ76"/>
<feature type="transmembrane region" description="Helical" evidence="1">
    <location>
        <begin position="16"/>
        <end position="36"/>
    </location>
</feature>
<evidence type="ECO:0000313" key="4">
    <source>
        <dbReference type="Proteomes" id="UP000008827"/>
    </source>
</evidence>
<dbReference type="Proteomes" id="UP000008827">
    <property type="component" value="Chromosome 16"/>
</dbReference>
<proteinExistence type="predicted"/>
<reference evidence="3" key="2">
    <citation type="submission" date="2018-02" db="UniProtKB">
        <authorList>
            <consortium name="EnsemblPlants"/>
        </authorList>
    </citation>
    <scope>IDENTIFICATION</scope>
    <source>
        <strain evidence="3">Williams 82</strain>
    </source>
</reference>
<evidence type="ECO:0000256" key="1">
    <source>
        <dbReference type="SAM" id="Phobius"/>
    </source>
</evidence>
<dbReference type="EMBL" id="CM000849">
    <property type="protein sequence ID" value="KRH08138.1"/>
    <property type="molecule type" value="Genomic_DNA"/>
</dbReference>
<reference evidence="2" key="3">
    <citation type="submission" date="2018-07" db="EMBL/GenBank/DDBJ databases">
        <title>WGS assembly of Glycine max.</title>
        <authorList>
            <person name="Schmutz J."/>
            <person name="Cannon S."/>
            <person name="Schlueter J."/>
            <person name="Ma J."/>
            <person name="Mitros T."/>
            <person name="Nelson W."/>
            <person name="Hyten D."/>
            <person name="Song Q."/>
            <person name="Thelen J."/>
            <person name="Cheng J."/>
            <person name="Xu D."/>
            <person name="Hellsten U."/>
            <person name="May G."/>
            <person name="Yu Y."/>
            <person name="Sakurai T."/>
            <person name="Umezawa T."/>
            <person name="Bhattacharyya M."/>
            <person name="Sandhu D."/>
            <person name="Valliyodan B."/>
            <person name="Lindquist E."/>
            <person name="Peto M."/>
            <person name="Grant D."/>
            <person name="Shu S."/>
            <person name="Goodstein D."/>
            <person name="Barry K."/>
            <person name="Futrell-Griggs M."/>
            <person name="Abernathy B."/>
            <person name="Du J."/>
            <person name="Tian Z."/>
            <person name="Zhu L."/>
            <person name="Gill N."/>
            <person name="Joshi T."/>
            <person name="Libault M."/>
            <person name="Sethuraman A."/>
            <person name="Zhang X."/>
            <person name="Shinozaki K."/>
            <person name="Nguyen H."/>
            <person name="Wing R."/>
            <person name="Cregan P."/>
            <person name="Specht J."/>
            <person name="Grimwood J."/>
            <person name="Rokhsar D."/>
            <person name="Stacey G."/>
            <person name="Shoemaker R."/>
            <person name="Jackson S."/>
        </authorList>
    </citation>
    <scope>NUCLEOTIDE SEQUENCE</scope>
    <source>
        <tissue evidence="2">Callus</tissue>
    </source>
</reference>
<accession>A0A0R0FQ76</accession>
<keyword evidence="1" id="KW-0472">Membrane</keyword>
<protein>
    <submittedName>
        <fullName evidence="2 3">Uncharacterized protein</fullName>
    </submittedName>
</protein>
<name>A0A0R0FQ76_SOYBN</name>